<evidence type="ECO:0000313" key="2">
    <source>
        <dbReference type="Proteomes" id="UP001055811"/>
    </source>
</evidence>
<proteinExistence type="predicted"/>
<reference evidence="1 2" key="2">
    <citation type="journal article" date="2022" name="Mol. Ecol. Resour.">
        <title>The genomes of chicory, endive, great burdock and yacon provide insights into Asteraceae paleo-polyploidization history and plant inulin production.</title>
        <authorList>
            <person name="Fan W."/>
            <person name="Wang S."/>
            <person name="Wang H."/>
            <person name="Wang A."/>
            <person name="Jiang F."/>
            <person name="Liu H."/>
            <person name="Zhao H."/>
            <person name="Xu D."/>
            <person name="Zhang Y."/>
        </authorList>
    </citation>
    <scope>NUCLEOTIDE SEQUENCE [LARGE SCALE GENOMIC DNA]</scope>
    <source>
        <strain evidence="2">cv. Punajuju</strain>
        <tissue evidence="1">Leaves</tissue>
    </source>
</reference>
<evidence type="ECO:0000313" key="1">
    <source>
        <dbReference type="EMBL" id="KAI3708215.1"/>
    </source>
</evidence>
<reference evidence="2" key="1">
    <citation type="journal article" date="2022" name="Mol. Ecol. Resour.">
        <title>The genomes of chicory, endive, great burdock and yacon provide insights into Asteraceae palaeo-polyploidization history and plant inulin production.</title>
        <authorList>
            <person name="Fan W."/>
            <person name="Wang S."/>
            <person name="Wang H."/>
            <person name="Wang A."/>
            <person name="Jiang F."/>
            <person name="Liu H."/>
            <person name="Zhao H."/>
            <person name="Xu D."/>
            <person name="Zhang Y."/>
        </authorList>
    </citation>
    <scope>NUCLEOTIDE SEQUENCE [LARGE SCALE GENOMIC DNA]</scope>
    <source>
        <strain evidence="2">cv. Punajuju</strain>
    </source>
</reference>
<accession>A0ACB9AE47</accession>
<protein>
    <submittedName>
        <fullName evidence="1">Uncharacterized protein</fullName>
    </submittedName>
</protein>
<sequence length="617" mass="69285">MASLSISTLPTSTTTKKPFFSKTPSHVNKSRRFTVSCNAASDNNDKTVKNSDTPNLILPKTSLEMQNVDRRNLLLGLGGLYGATNLTTIPSAFGMPIAAPDIISHCASASSNLANTKDTIRGVACCPPVLSTDKPKDYVLPWNVKPRVRPAAQRASADYIEKYQKAIQAMRDLPDSHPHSWKQQGMIHCAYCNGGYTQEQSGHPDKQLQIHNSWLFFPFHRWYLYFYERILGKLINDPTFALPYWNWDNPSGMQLPAMFEDNGKKNPLFDPLRDAIHLPPAIFNVEYAGADTGDSCIKQIGINLSSMYRQMITNSCDTKRFFGGEFVAGNDPLTSEFNAPGTIEKGVHTAAHRWVGNRRMANGEDMGNFYSAGYDPLFYVHHANVDRMWKIWRDVDMKRHKDPDSSDWLNASYVFYDENENLVRVYNRDCVDIRRMGYVYERSEIPWIRSRPIARVKGANVAAKSLGVVQKVEDVVFPLKLNKTVKVLVKRPAINRTEEDKEKETEVLFLNGINFDGEKFLKFDVFVNDVDDGVQTTAADSEFAGSFAQLPHGHNMEMGTGEKMLMKSGSAYGITELLEDIEAEGDESVVVKLVPRIGCEEVTVGEIKIKLVPVPTV</sequence>
<keyword evidence="2" id="KW-1185">Reference proteome</keyword>
<dbReference type="Proteomes" id="UP001055811">
    <property type="component" value="Linkage Group LG07"/>
</dbReference>
<organism evidence="1 2">
    <name type="scientific">Cichorium intybus</name>
    <name type="common">Chicory</name>
    <dbReference type="NCBI Taxonomy" id="13427"/>
    <lineage>
        <taxon>Eukaryota</taxon>
        <taxon>Viridiplantae</taxon>
        <taxon>Streptophyta</taxon>
        <taxon>Embryophyta</taxon>
        <taxon>Tracheophyta</taxon>
        <taxon>Spermatophyta</taxon>
        <taxon>Magnoliopsida</taxon>
        <taxon>eudicotyledons</taxon>
        <taxon>Gunneridae</taxon>
        <taxon>Pentapetalae</taxon>
        <taxon>asterids</taxon>
        <taxon>campanulids</taxon>
        <taxon>Asterales</taxon>
        <taxon>Asteraceae</taxon>
        <taxon>Cichorioideae</taxon>
        <taxon>Cichorieae</taxon>
        <taxon>Cichoriinae</taxon>
        <taxon>Cichorium</taxon>
    </lineage>
</organism>
<gene>
    <name evidence="1" type="ORF">L2E82_37369</name>
</gene>
<comment type="caution">
    <text evidence="1">The sequence shown here is derived from an EMBL/GenBank/DDBJ whole genome shotgun (WGS) entry which is preliminary data.</text>
</comment>
<name>A0ACB9AE47_CICIN</name>
<dbReference type="EMBL" id="CM042015">
    <property type="protein sequence ID" value="KAI3708215.1"/>
    <property type="molecule type" value="Genomic_DNA"/>
</dbReference>